<feature type="compositionally biased region" description="Basic and acidic residues" evidence="1">
    <location>
        <begin position="227"/>
        <end position="242"/>
    </location>
</feature>
<evidence type="ECO:0000313" key="4">
    <source>
        <dbReference type="Proteomes" id="UP000887159"/>
    </source>
</evidence>
<dbReference type="Pfam" id="PF05699">
    <property type="entry name" value="Dimer_Tnp_hAT"/>
    <property type="match status" value="1"/>
</dbReference>
<name>A0A8X6REK8_TRICX</name>
<evidence type="ECO:0000259" key="2">
    <source>
        <dbReference type="Pfam" id="PF05699"/>
    </source>
</evidence>
<feature type="domain" description="HAT C-terminal dimerisation" evidence="2">
    <location>
        <begin position="135"/>
        <end position="181"/>
    </location>
</feature>
<comment type="caution">
    <text evidence="3">The sequence shown here is derived from an EMBL/GenBank/DDBJ whole genome shotgun (WGS) entry which is preliminary data.</text>
</comment>
<dbReference type="InterPro" id="IPR008906">
    <property type="entry name" value="HATC_C_dom"/>
</dbReference>
<keyword evidence="4" id="KW-1185">Reference proteome</keyword>
<dbReference type="Proteomes" id="UP000887159">
    <property type="component" value="Unassembled WGS sequence"/>
</dbReference>
<feature type="region of interest" description="Disordered" evidence="1">
    <location>
        <begin position="218"/>
        <end position="242"/>
    </location>
</feature>
<protein>
    <recommendedName>
        <fullName evidence="2">HAT C-terminal dimerisation domain-containing protein</fullName>
    </recommendedName>
</protein>
<dbReference type="GO" id="GO:0046983">
    <property type="term" value="F:protein dimerization activity"/>
    <property type="evidence" value="ECO:0007669"/>
    <property type="project" value="InterPro"/>
</dbReference>
<evidence type="ECO:0000313" key="3">
    <source>
        <dbReference type="EMBL" id="GFX93215.1"/>
    </source>
</evidence>
<gene>
    <name evidence="3" type="primary">NCL1_61158</name>
    <name evidence="3" type="ORF">TNCV_4760941</name>
</gene>
<dbReference type="AlphaFoldDB" id="A0A8X6REK8"/>
<accession>A0A8X6REK8</accession>
<reference evidence="3" key="1">
    <citation type="submission" date="2020-08" db="EMBL/GenBank/DDBJ databases">
        <title>Multicomponent nature underlies the extraordinary mechanical properties of spider dragline silk.</title>
        <authorList>
            <person name="Kono N."/>
            <person name="Nakamura H."/>
            <person name="Mori M."/>
            <person name="Yoshida Y."/>
            <person name="Ohtoshi R."/>
            <person name="Malay A.D."/>
            <person name="Moran D.A.P."/>
            <person name="Tomita M."/>
            <person name="Numata K."/>
            <person name="Arakawa K."/>
        </authorList>
    </citation>
    <scope>NUCLEOTIDE SEQUENCE</scope>
</reference>
<proteinExistence type="predicted"/>
<organism evidence="3 4">
    <name type="scientific">Trichonephila clavipes</name>
    <name type="common">Golden silk orbweaver</name>
    <name type="synonym">Nephila clavipes</name>
    <dbReference type="NCBI Taxonomy" id="2585209"/>
    <lineage>
        <taxon>Eukaryota</taxon>
        <taxon>Metazoa</taxon>
        <taxon>Ecdysozoa</taxon>
        <taxon>Arthropoda</taxon>
        <taxon>Chelicerata</taxon>
        <taxon>Arachnida</taxon>
        <taxon>Araneae</taxon>
        <taxon>Araneomorphae</taxon>
        <taxon>Entelegynae</taxon>
        <taxon>Araneoidea</taxon>
        <taxon>Nephilidae</taxon>
        <taxon>Trichonephila</taxon>
    </lineage>
</organism>
<sequence>MLCDARELADEIYIPANFELTQPRHRVRRRNVNFDYEARDDPIEDPTLKYKAEFYFFTLDKAMNALESRFDFISTHSSYFQFLYNICDLRDAPQNDVLKYCKDLETVLTDGNSSDINALDLADEIVAVLALLNKKESPIEILKFISNLDFAPNLGIVLRILLTLPKSVASGEMSFSKLKLIKNIFTLHNYRGLAKRLVRNSCLHLATGRTRDDIEKRIWQRRRRKRSEREKKREGDEKSRGS</sequence>
<evidence type="ECO:0000256" key="1">
    <source>
        <dbReference type="SAM" id="MobiDB-lite"/>
    </source>
</evidence>
<dbReference type="EMBL" id="BMAU01021172">
    <property type="protein sequence ID" value="GFX93215.1"/>
    <property type="molecule type" value="Genomic_DNA"/>
</dbReference>